<dbReference type="AlphaFoldDB" id="A0A1H1IXN6"/>
<proteinExistence type="predicted"/>
<accession>A0A1H1IXN6</accession>
<sequence>MRFDARAVAKLPSGEHMTFEGFPGLRLPGFNEPQVMDVSL</sequence>
<name>A0A1H1IXN6_9BURK</name>
<evidence type="ECO:0000313" key="2">
    <source>
        <dbReference type="Proteomes" id="UP000199365"/>
    </source>
</evidence>
<dbReference type="Proteomes" id="UP000199365">
    <property type="component" value="Unassembled WGS sequence"/>
</dbReference>
<evidence type="ECO:0000313" key="1">
    <source>
        <dbReference type="EMBL" id="SDR42485.1"/>
    </source>
</evidence>
<organism evidence="1 2">
    <name type="scientific">Paraburkholderia tuberum</name>
    <dbReference type="NCBI Taxonomy" id="157910"/>
    <lineage>
        <taxon>Bacteria</taxon>
        <taxon>Pseudomonadati</taxon>
        <taxon>Pseudomonadota</taxon>
        <taxon>Betaproteobacteria</taxon>
        <taxon>Burkholderiales</taxon>
        <taxon>Burkholderiaceae</taxon>
        <taxon>Paraburkholderia</taxon>
    </lineage>
</organism>
<reference evidence="2" key="1">
    <citation type="submission" date="2016-10" db="EMBL/GenBank/DDBJ databases">
        <authorList>
            <person name="Varghese N."/>
            <person name="Submissions S."/>
        </authorList>
    </citation>
    <scope>NUCLEOTIDE SEQUENCE [LARGE SCALE GENOMIC DNA]</scope>
    <source>
        <strain evidence="2">DUS833</strain>
    </source>
</reference>
<dbReference type="STRING" id="157910.SAMN05445850_3814"/>
<gene>
    <name evidence="1" type="ORF">SAMN05445850_3814</name>
</gene>
<dbReference type="EMBL" id="FNKX01000002">
    <property type="protein sequence ID" value="SDR42485.1"/>
    <property type="molecule type" value="Genomic_DNA"/>
</dbReference>
<protein>
    <submittedName>
        <fullName evidence="1">Uncharacterized protein</fullName>
    </submittedName>
</protein>
<keyword evidence="2" id="KW-1185">Reference proteome</keyword>